<proteinExistence type="predicted"/>
<organism evidence="2 3">
    <name type="scientific">Mycoplasma iguanae</name>
    <dbReference type="NCBI Taxonomy" id="292461"/>
    <lineage>
        <taxon>Bacteria</taxon>
        <taxon>Bacillati</taxon>
        <taxon>Mycoplasmatota</taxon>
        <taxon>Mollicutes</taxon>
        <taxon>Mycoplasmataceae</taxon>
        <taxon>Mycoplasma</taxon>
    </lineage>
</organism>
<sequence>MPSYSDEKTKRELIMSHYSNPIYKKEELPTWENIKIHSDYCVDNMEIAFHISNQKFTEVFFKGEGCAVFLAAVDLFIDEITGKNIEEAKTIAHDYEKVLKQEMSQSAKINQLNIFQNVKTHLNRLECALLVKKAFDKLEI</sequence>
<dbReference type="Gene3D" id="3.90.1010.10">
    <property type="match status" value="1"/>
</dbReference>
<dbReference type="EMBL" id="CP102734">
    <property type="protein sequence ID" value="UVD81943.1"/>
    <property type="molecule type" value="Genomic_DNA"/>
</dbReference>
<feature type="domain" description="NIF system FeS cluster assembly NifU N-terminal" evidence="1">
    <location>
        <begin position="11"/>
        <end position="112"/>
    </location>
</feature>
<dbReference type="SUPFAM" id="SSF82649">
    <property type="entry name" value="SufE/NifU"/>
    <property type="match status" value="1"/>
</dbReference>
<keyword evidence="3" id="KW-1185">Reference proteome</keyword>
<dbReference type="RefSeq" id="WP_258211117.1">
    <property type="nucleotide sequence ID" value="NZ_CP102734.1"/>
</dbReference>
<protein>
    <submittedName>
        <fullName evidence="2">Iron-sulfur cluster assembly scaffold protein</fullName>
    </submittedName>
</protein>
<dbReference type="InterPro" id="IPR002871">
    <property type="entry name" value="NIF_FeS_clus_asmbl_NifU_N"/>
</dbReference>
<dbReference type="Pfam" id="PF01592">
    <property type="entry name" value="NifU_N"/>
    <property type="match status" value="1"/>
</dbReference>
<accession>A0ABY5R934</accession>
<evidence type="ECO:0000313" key="2">
    <source>
        <dbReference type="EMBL" id="UVD81943.1"/>
    </source>
</evidence>
<evidence type="ECO:0000313" key="3">
    <source>
        <dbReference type="Proteomes" id="UP001059252"/>
    </source>
</evidence>
<name>A0ABY5R934_9MOLU</name>
<evidence type="ECO:0000259" key="1">
    <source>
        <dbReference type="Pfam" id="PF01592"/>
    </source>
</evidence>
<reference evidence="2" key="1">
    <citation type="submission" date="2022-08" db="EMBL/GenBank/DDBJ databases">
        <title>Complete genome of Mycoplasma iguanae type strain 2327.</title>
        <authorList>
            <person name="Spergser J."/>
        </authorList>
    </citation>
    <scope>NUCLEOTIDE SEQUENCE</scope>
    <source>
        <strain evidence="2">2327</strain>
    </source>
</reference>
<dbReference type="Proteomes" id="UP001059252">
    <property type="component" value="Chromosome"/>
</dbReference>
<gene>
    <name evidence="2" type="ORF">NV226_01395</name>
</gene>